<evidence type="ECO:0000256" key="3">
    <source>
        <dbReference type="ARBA" id="ARBA00009759"/>
    </source>
</evidence>
<dbReference type="EMBL" id="JACIJH010000010">
    <property type="protein sequence ID" value="MBB5707625.1"/>
    <property type="molecule type" value="Genomic_DNA"/>
</dbReference>
<dbReference type="GO" id="GO:0006020">
    <property type="term" value="P:inositol metabolic process"/>
    <property type="evidence" value="ECO:0007669"/>
    <property type="project" value="TreeGrafter"/>
</dbReference>
<accession>A0A7W9ESX8</accession>
<comment type="catalytic activity">
    <reaction evidence="1 10">
        <text>a myo-inositol phosphate + H2O = myo-inositol + phosphate</text>
        <dbReference type="Rhea" id="RHEA:24056"/>
        <dbReference type="ChEBI" id="CHEBI:15377"/>
        <dbReference type="ChEBI" id="CHEBI:17268"/>
        <dbReference type="ChEBI" id="CHEBI:43474"/>
        <dbReference type="ChEBI" id="CHEBI:84139"/>
        <dbReference type="EC" id="3.1.3.25"/>
    </reaction>
</comment>
<dbReference type="CDD" id="cd01639">
    <property type="entry name" value="IMPase"/>
    <property type="match status" value="1"/>
</dbReference>
<dbReference type="FunFam" id="3.40.190.80:FF:000002">
    <property type="entry name" value="Inositol-1-monophosphatase"/>
    <property type="match status" value="1"/>
</dbReference>
<evidence type="ECO:0000256" key="2">
    <source>
        <dbReference type="ARBA" id="ARBA00001946"/>
    </source>
</evidence>
<evidence type="ECO:0000313" key="11">
    <source>
        <dbReference type="EMBL" id="MBB5707625.1"/>
    </source>
</evidence>
<evidence type="ECO:0000256" key="5">
    <source>
        <dbReference type="ARBA" id="ARBA00019784"/>
    </source>
</evidence>
<dbReference type="PROSITE" id="PS00630">
    <property type="entry name" value="IMP_2"/>
    <property type="match status" value="1"/>
</dbReference>
<reference evidence="11 12" key="1">
    <citation type="submission" date="2020-08" db="EMBL/GenBank/DDBJ databases">
        <title>Genomic Encyclopedia of Type Strains, Phase IV (KMG-IV): sequencing the most valuable type-strain genomes for metagenomic binning, comparative biology and taxonomic classification.</title>
        <authorList>
            <person name="Goeker M."/>
        </authorList>
    </citation>
    <scope>NUCLEOTIDE SEQUENCE [LARGE SCALE GENOMIC DNA]</scope>
    <source>
        <strain evidence="11 12">DSM 27163</strain>
    </source>
</reference>
<dbReference type="Proteomes" id="UP000537161">
    <property type="component" value="Unassembled WGS sequence"/>
</dbReference>
<gene>
    <name evidence="11" type="ORF">FHR21_002992</name>
</gene>
<evidence type="ECO:0000313" key="12">
    <source>
        <dbReference type="Proteomes" id="UP000537161"/>
    </source>
</evidence>
<keyword evidence="12" id="KW-1185">Reference proteome</keyword>
<evidence type="ECO:0000256" key="8">
    <source>
        <dbReference type="ARBA" id="ARBA00022842"/>
    </source>
</evidence>
<dbReference type="InterPro" id="IPR020583">
    <property type="entry name" value="Inositol_monoP_metal-BS"/>
</dbReference>
<comment type="similarity">
    <text evidence="3 10">Belongs to the inositol monophosphatase superfamily.</text>
</comment>
<evidence type="ECO:0000256" key="9">
    <source>
        <dbReference type="PIRSR" id="PIRSR600760-2"/>
    </source>
</evidence>
<dbReference type="GO" id="GO:0007165">
    <property type="term" value="P:signal transduction"/>
    <property type="evidence" value="ECO:0007669"/>
    <property type="project" value="TreeGrafter"/>
</dbReference>
<dbReference type="InterPro" id="IPR033942">
    <property type="entry name" value="IMPase"/>
</dbReference>
<dbReference type="EC" id="3.1.3.25" evidence="4 10"/>
<keyword evidence="7 10" id="KW-0378">Hydrolase</keyword>
<dbReference type="PANTHER" id="PTHR20854:SF4">
    <property type="entry name" value="INOSITOL-1-MONOPHOSPHATASE-RELATED"/>
    <property type="match status" value="1"/>
</dbReference>
<dbReference type="InterPro" id="IPR000760">
    <property type="entry name" value="Inositol_monophosphatase-like"/>
</dbReference>
<comment type="caution">
    <text evidence="11">The sequence shown here is derived from an EMBL/GenBank/DDBJ whole genome shotgun (WGS) entry which is preliminary data.</text>
</comment>
<dbReference type="FunFam" id="3.30.540.10:FF:000003">
    <property type="entry name" value="Inositol-1-monophosphatase"/>
    <property type="match status" value="1"/>
</dbReference>
<proteinExistence type="inferred from homology"/>
<keyword evidence="6 9" id="KW-0479">Metal-binding</keyword>
<dbReference type="PRINTS" id="PR00377">
    <property type="entry name" value="IMPHPHTASES"/>
</dbReference>
<dbReference type="GO" id="GO:0046854">
    <property type="term" value="P:phosphatidylinositol phosphate biosynthetic process"/>
    <property type="evidence" value="ECO:0007669"/>
    <property type="project" value="InterPro"/>
</dbReference>
<dbReference type="Gene3D" id="3.30.540.10">
    <property type="entry name" value="Fructose-1,6-Bisphosphatase, subunit A, domain 1"/>
    <property type="match status" value="1"/>
</dbReference>
<keyword evidence="8 9" id="KW-0460">Magnesium</keyword>
<dbReference type="AlphaFoldDB" id="A0A7W9ESX8"/>
<feature type="binding site" evidence="9">
    <location>
        <position position="85"/>
    </location>
    <ligand>
        <name>Mg(2+)</name>
        <dbReference type="ChEBI" id="CHEBI:18420"/>
        <label>1</label>
        <note>catalytic</note>
    </ligand>
</feature>
<dbReference type="InterPro" id="IPR022337">
    <property type="entry name" value="Inositol_monophosphatase_SuhB"/>
</dbReference>
<dbReference type="SUPFAM" id="SSF56655">
    <property type="entry name" value="Carbohydrate phosphatase"/>
    <property type="match status" value="1"/>
</dbReference>
<evidence type="ECO:0000256" key="10">
    <source>
        <dbReference type="RuleBase" id="RU364068"/>
    </source>
</evidence>
<organism evidence="11 12">
    <name type="scientific">Sphingopyxis panaciterrulae</name>
    <dbReference type="NCBI Taxonomy" id="462372"/>
    <lineage>
        <taxon>Bacteria</taxon>
        <taxon>Pseudomonadati</taxon>
        <taxon>Pseudomonadota</taxon>
        <taxon>Alphaproteobacteria</taxon>
        <taxon>Sphingomonadales</taxon>
        <taxon>Sphingomonadaceae</taxon>
        <taxon>Sphingopyxis</taxon>
    </lineage>
</organism>
<feature type="binding site" evidence="9">
    <location>
        <position position="213"/>
    </location>
    <ligand>
        <name>Mg(2+)</name>
        <dbReference type="ChEBI" id="CHEBI:18420"/>
        <label>1</label>
        <note>catalytic</note>
    </ligand>
</feature>
<feature type="binding site" evidence="9">
    <location>
        <position position="68"/>
    </location>
    <ligand>
        <name>Mg(2+)</name>
        <dbReference type="ChEBI" id="CHEBI:18420"/>
        <label>1</label>
        <note>catalytic</note>
    </ligand>
</feature>
<evidence type="ECO:0000256" key="7">
    <source>
        <dbReference type="ARBA" id="ARBA00022801"/>
    </source>
</evidence>
<name>A0A7W9ESX8_9SPHN</name>
<protein>
    <recommendedName>
        <fullName evidence="5 10">Inositol-1-monophosphatase</fullName>
        <ecNumber evidence="4 10">3.1.3.25</ecNumber>
    </recommendedName>
</protein>
<sequence length="264" mass="27866">MSPLISAMIAAADAAGEGLIADRERIATLTIHSKAGAADMFTEADLKAEATVRERLMAHAPAYGFLGEEGGLTPGSDTDHVWVVDPLDGTTNFLTGSPLFAVNIALAKQGEVVAGVTYVPAMDELFWAETGSGAWLGERRIHISARTTIEEAVLGVGIPFATKPNHEQFYTEMERLTPRVTGIRRLGAGAIDMAWVACGRHDAYWEQSVSAWDMAAGVVIVREAGGVVTDTRGNALDLMNGTVLASTPAIHEEMLAALAPAHAA</sequence>
<evidence type="ECO:0000256" key="6">
    <source>
        <dbReference type="ARBA" id="ARBA00022723"/>
    </source>
</evidence>
<comment type="cofactor">
    <cofactor evidence="2 9 10">
        <name>Mg(2+)</name>
        <dbReference type="ChEBI" id="CHEBI:18420"/>
    </cofactor>
</comment>
<dbReference type="PROSITE" id="PS00629">
    <property type="entry name" value="IMP_1"/>
    <property type="match status" value="1"/>
</dbReference>
<dbReference type="PANTHER" id="PTHR20854">
    <property type="entry name" value="INOSITOL MONOPHOSPHATASE"/>
    <property type="match status" value="1"/>
</dbReference>
<dbReference type="Pfam" id="PF00459">
    <property type="entry name" value="Inositol_P"/>
    <property type="match status" value="1"/>
</dbReference>
<feature type="binding site" evidence="9">
    <location>
        <position position="88"/>
    </location>
    <ligand>
        <name>Mg(2+)</name>
        <dbReference type="ChEBI" id="CHEBI:18420"/>
        <label>1</label>
        <note>catalytic</note>
    </ligand>
</feature>
<dbReference type="Gene3D" id="3.40.190.80">
    <property type="match status" value="1"/>
</dbReference>
<dbReference type="InterPro" id="IPR020550">
    <property type="entry name" value="Inositol_monophosphatase_CS"/>
</dbReference>
<evidence type="ECO:0000256" key="4">
    <source>
        <dbReference type="ARBA" id="ARBA00013106"/>
    </source>
</evidence>
<dbReference type="GO" id="GO:0008934">
    <property type="term" value="F:inositol monophosphate 1-phosphatase activity"/>
    <property type="evidence" value="ECO:0007669"/>
    <property type="project" value="InterPro"/>
</dbReference>
<dbReference type="PRINTS" id="PR01959">
    <property type="entry name" value="SBIMPHPHTASE"/>
</dbReference>
<dbReference type="RefSeq" id="WP_221235193.1">
    <property type="nucleotide sequence ID" value="NZ_JACIJH010000010.1"/>
</dbReference>
<feature type="binding site" evidence="9">
    <location>
        <position position="87"/>
    </location>
    <ligand>
        <name>Mg(2+)</name>
        <dbReference type="ChEBI" id="CHEBI:18420"/>
        <label>1</label>
        <note>catalytic</note>
    </ligand>
</feature>
<evidence type="ECO:0000256" key="1">
    <source>
        <dbReference type="ARBA" id="ARBA00001033"/>
    </source>
</evidence>
<dbReference type="GO" id="GO:0046872">
    <property type="term" value="F:metal ion binding"/>
    <property type="evidence" value="ECO:0007669"/>
    <property type="project" value="UniProtKB-KW"/>
</dbReference>